<dbReference type="AlphaFoldDB" id="A0A370QF83"/>
<dbReference type="OrthoDB" id="1414794at2"/>
<dbReference type="Pfam" id="PF19578">
    <property type="entry name" value="DUF6090"/>
    <property type="match status" value="1"/>
</dbReference>
<dbReference type="Proteomes" id="UP000255317">
    <property type="component" value="Unassembled WGS sequence"/>
</dbReference>
<feature type="transmembrane region" description="Helical" evidence="1">
    <location>
        <begin position="21"/>
        <end position="42"/>
    </location>
</feature>
<evidence type="ECO:0000256" key="1">
    <source>
        <dbReference type="SAM" id="Phobius"/>
    </source>
</evidence>
<protein>
    <submittedName>
        <fullName evidence="2">Uncharacterized protein</fullName>
    </submittedName>
</protein>
<keyword evidence="1" id="KW-0812">Transmembrane</keyword>
<dbReference type="InterPro" id="IPR045749">
    <property type="entry name" value="DUF6090"/>
</dbReference>
<dbReference type="RefSeq" id="WP_115123239.1">
    <property type="nucleotide sequence ID" value="NZ_QRAO01000002.1"/>
</dbReference>
<comment type="caution">
    <text evidence="2">The sequence shown here is derived from an EMBL/GenBank/DDBJ whole genome shotgun (WGS) entry which is preliminary data.</text>
</comment>
<proteinExistence type="predicted"/>
<dbReference type="EMBL" id="QRAO01000002">
    <property type="protein sequence ID" value="RDK87028.1"/>
    <property type="molecule type" value="Genomic_DNA"/>
</dbReference>
<gene>
    <name evidence="2" type="ORF">C8D94_102206</name>
</gene>
<name>A0A370QF83_9FLAO</name>
<organism evidence="2 3">
    <name type="scientific">Marinirhabdus gelatinilytica</name>
    <dbReference type="NCBI Taxonomy" id="1703343"/>
    <lineage>
        <taxon>Bacteria</taxon>
        <taxon>Pseudomonadati</taxon>
        <taxon>Bacteroidota</taxon>
        <taxon>Flavobacteriia</taxon>
        <taxon>Flavobacteriales</taxon>
        <taxon>Flavobacteriaceae</taxon>
    </lineage>
</organism>
<evidence type="ECO:0000313" key="3">
    <source>
        <dbReference type="Proteomes" id="UP000255317"/>
    </source>
</evidence>
<reference evidence="2 3" key="1">
    <citation type="submission" date="2018-07" db="EMBL/GenBank/DDBJ databases">
        <title>Genomic Encyclopedia of Type Strains, Phase IV (KMG-IV): sequencing the most valuable type-strain genomes for metagenomic binning, comparative biology and taxonomic classification.</title>
        <authorList>
            <person name="Goeker M."/>
        </authorList>
    </citation>
    <scope>NUCLEOTIDE SEQUENCE [LARGE SCALE GENOMIC DNA]</scope>
    <source>
        <strain evidence="2 3">DSM 101478</strain>
    </source>
</reference>
<keyword evidence="1" id="KW-1133">Transmembrane helix</keyword>
<sequence>MLKFFRRIRQRLLSENKFSKYLLYAIGEIILVVIGILIALQINNWNTKAQETKTLNGYLNNIAENIKSDRKNLIAIRAFRDSSIVGSAYFMALLKKERIDPKSASGYFTTYLRYSPILKESFKADVSGFESLKNSGYLSRIQGQPIEQELFEYYSLVEKLEDEETELNKLMEAMQYDMYKNNVMQQLNMFRRQFASAELLNEQQKQALDKLMRYPSFVATNSRNRGANYLIDLYSKLENVGVSIQQKIHKETDD</sequence>
<keyword evidence="3" id="KW-1185">Reference proteome</keyword>
<keyword evidence="1" id="KW-0472">Membrane</keyword>
<evidence type="ECO:0000313" key="2">
    <source>
        <dbReference type="EMBL" id="RDK87028.1"/>
    </source>
</evidence>
<accession>A0A370QF83</accession>